<dbReference type="Proteomes" id="UP001597053">
    <property type="component" value="Unassembled WGS sequence"/>
</dbReference>
<feature type="non-terminal residue" evidence="1">
    <location>
        <position position="1"/>
    </location>
</feature>
<name>A0ABW3A2Y4_9ACTN</name>
<dbReference type="EMBL" id="JBHTHM010000754">
    <property type="protein sequence ID" value="MFD0785283.1"/>
    <property type="molecule type" value="Genomic_DNA"/>
</dbReference>
<organism evidence="1 2">
    <name type="scientific">Micromonospora azadirachtae</name>
    <dbReference type="NCBI Taxonomy" id="1970735"/>
    <lineage>
        <taxon>Bacteria</taxon>
        <taxon>Bacillati</taxon>
        <taxon>Actinomycetota</taxon>
        <taxon>Actinomycetes</taxon>
        <taxon>Micromonosporales</taxon>
        <taxon>Micromonosporaceae</taxon>
        <taxon>Micromonospora</taxon>
    </lineage>
</organism>
<evidence type="ECO:0000313" key="1">
    <source>
        <dbReference type="EMBL" id="MFD0785283.1"/>
    </source>
</evidence>
<accession>A0ABW3A2Y4</accession>
<gene>
    <name evidence="1" type="ORF">ACFQZ8_15360</name>
</gene>
<evidence type="ECO:0000313" key="2">
    <source>
        <dbReference type="Proteomes" id="UP001597053"/>
    </source>
</evidence>
<sequence length="41" mass="4164">GMRVVAIPHGSYPLDGDAAGLAAVTLGSVDELTPEVVERLS</sequence>
<protein>
    <submittedName>
        <fullName evidence="1">HAD family phosphatase</fullName>
    </submittedName>
</protein>
<proteinExistence type="predicted"/>
<keyword evidence="2" id="KW-1185">Reference proteome</keyword>
<reference evidence="2" key="1">
    <citation type="journal article" date="2019" name="Int. J. Syst. Evol. Microbiol.">
        <title>The Global Catalogue of Microorganisms (GCM) 10K type strain sequencing project: providing services to taxonomists for standard genome sequencing and annotation.</title>
        <authorList>
            <consortium name="The Broad Institute Genomics Platform"/>
            <consortium name="The Broad Institute Genome Sequencing Center for Infectious Disease"/>
            <person name="Wu L."/>
            <person name="Ma J."/>
        </authorList>
    </citation>
    <scope>NUCLEOTIDE SEQUENCE [LARGE SCALE GENOMIC DNA]</scope>
    <source>
        <strain evidence="2">JCM 32148</strain>
    </source>
</reference>
<comment type="caution">
    <text evidence="1">The sequence shown here is derived from an EMBL/GenBank/DDBJ whole genome shotgun (WGS) entry which is preliminary data.</text>
</comment>